<comment type="similarity">
    <text evidence="1">Belongs to the glycosyl hydrolase 2 family.</text>
</comment>
<evidence type="ECO:0000259" key="4">
    <source>
        <dbReference type="Pfam" id="PF00703"/>
    </source>
</evidence>
<dbReference type="SUPFAM" id="SSF49303">
    <property type="entry name" value="beta-Galactosidase/glucuronidase domain"/>
    <property type="match status" value="1"/>
</dbReference>
<keyword evidence="3" id="KW-0326">Glycosidase</keyword>
<feature type="domain" description="Glycoside hydrolase family 2 catalytic" evidence="5">
    <location>
        <begin position="378"/>
        <end position="487"/>
    </location>
</feature>
<gene>
    <name evidence="9" type="ORF">IAA67_04385</name>
</gene>
<dbReference type="InterPro" id="IPR006101">
    <property type="entry name" value="Glyco_hydro_2"/>
</dbReference>
<dbReference type="InterPro" id="IPR008979">
    <property type="entry name" value="Galactose-bd-like_sf"/>
</dbReference>
<dbReference type="GO" id="GO:0005975">
    <property type="term" value="P:carbohydrate metabolic process"/>
    <property type="evidence" value="ECO:0007669"/>
    <property type="project" value="InterPro"/>
</dbReference>
<dbReference type="PROSITE" id="PS00608">
    <property type="entry name" value="GLYCOSYL_HYDROL_F2_2"/>
    <property type="match status" value="1"/>
</dbReference>
<evidence type="ECO:0000313" key="10">
    <source>
        <dbReference type="Proteomes" id="UP000886874"/>
    </source>
</evidence>
<dbReference type="InterPro" id="IPR006103">
    <property type="entry name" value="Glyco_hydro_2_cat"/>
</dbReference>
<organism evidence="9 10">
    <name type="scientific">Candidatus Avoscillospira stercorigallinarum</name>
    <dbReference type="NCBI Taxonomy" id="2840708"/>
    <lineage>
        <taxon>Bacteria</taxon>
        <taxon>Bacillati</taxon>
        <taxon>Bacillota</taxon>
        <taxon>Clostridia</taxon>
        <taxon>Eubacteriales</taxon>
        <taxon>Oscillospiraceae</taxon>
        <taxon>Oscillospiraceae incertae sedis</taxon>
        <taxon>Candidatus Avoscillospira</taxon>
    </lineage>
</organism>
<name>A0A9D0Z7Y8_9FIRM</name>
<feature type="domain" description="Glycosyl hydrolases family 2 sugar binding" evidence="6">
    <location>
        <begin position="6"/>
        <end position="174"/>
    </location>
</feature>
<dbReference type="Pfam" id="PF02836">
    <property type="entry name" value="Glyco_hydro_2_C"/>
    <property type="match status" value="2"/>
</dbReference>
<evidence type="ECO:0000256" key="3">
    <source>
        <dbReference type="ARBA" id="ARBA00023295"/>
    </source>
</evidence>
<dbReference type="SUPFAM" id="SSF49785">
    <property type="entry name" value="Galactose-binding domain-like"/>
    <property type="match status" value="1"/>
</dbReference>
<keyword evidence="2" id="KW-0378">Hydrolase</keyword>
<comment type="caution">
    <text evidence="9">The sequence shown here is derived from an EMBL/GenBank/DDBJ whole genome shotgun (WGS) entry which is preliminary data.</text>
</comment>
<dbReference type="Pfam" id="PF02837">
    <property type="entry name" value="Glyco_hydro_2_N"/>
    <property type="match status" value="1"/>
</dbReference>
<dbReference type="Pfam" id="PF16355">
    <property type="entry name" value="DUF4982"/>
    <property type="match status" value="1"/>
</dbReference>
<evidence type="ECO:0000259" key="5">
    <source>
        <dbReference type="Pfam" id="PF02836"/>
    </source>
</evidence>
<dbReference type="AlphaFoldDB" id="A0A9D0Z7Y8"/>
<dbReference type="InterPro" id="IPR032311">
    <property type="entry name" value="DUF4982"/>
</dbReference>
<reference evidence="9" key="1">
    <citation type="submission" date="2020-10" db="EMBL/GenBank/DDBJ databases">
        <authorList>
            <person name="Gilroy R."/>
        </authorList>
    </citation>
    <scope>NUCLEOTIDE SEQUENCE</scope>
    <source>
        <strain evidence="9">ChiSjej2B20-13462</strain>
    </source>
</reference>
<protein>
    <submittedName>
        <fullName evidence="9">DUF4982 domain-containing protein</fullName>
    </submittedName>
</protein>
<dbReference type="InterPro" id="IPR006102">
    <property type="entry name" value="Ig-like_GH2"/>
</dbReference>
<dbReference type="EMBL" id="DVFN01000065">
    <property type="protein sequence ID" value="HIQ69553.1"/>
    <property type="molecule type" value="Genomic_DNA"/>
</dbReference>
<feature type="domain" description="Glycoside hydrolase family 2 immunoglobulin-like beta-sandwich" evidence="4">
    <location>
        <begin position="194"/>
        <end position="288"/>
    </location>
</feature>
<dbReference type="Pfam" id="PF18565">
    <property type="entry name" value="Glyco_hydro2_C5"/>
    <property type="match status" value="1"/>
</dbReference>
<dbReference type="InterPro" id="IPR040605">
    <property type="entry name" value="Glyco_hydro2_dom5"/>
</dbReference>
<dbReference type="Gene3D" id="2.60.120.260">
    <property type="entry name" value="Galactose-binding domain-like"/>
    <property type="match status" value="1"/>
</dbReference>
<evidence type="ECO:0000259" key="7">
    <source>
        <dbReference type="Pfam" id="PF16355"/>
    </source>
</evidence>
<accession>A0A9D0Z7Y8</accession>
<dbReference type="InterPro" id="IPR051913">
    <property type="entry name" value="GH2_Domain-Containing"/>
</dbReference>
<evidence type="ECO:0000256" key="2">
    <source>
        <dbReference type="ARBA" id="ARBA00022801"/>
    </source>
</evidence>
<reference evidence="9" key="2">
    <citation type="journal article" date="2021" name="PeerJ">
        <title>Extensive microbial diversity within the chicken gut microbiome revealed by metagenomics and culture.</title>
        <authorList>
            <person name="Gilroy R."/>
            <person name="Ravi A."/>
            <person name="Getino M."/>
            <person name="Pursley I."/>
            <person name="Horton D.L."/>
            <person name="Alikhan N.F."/>
            <person name="Baker D."/>
            <person name="Gharbi K."/>
            <person name="Hall N."/>
            <person name="Watson M."/>
            <person name="Adriaenssens E.M."/>
            <person name="Foster-Nyarko E."/>
            <person name="Jarju S."/>
            <person name="Secka A."/>
            <person name="Antonio M."/>
            <person name="Oren A."/>
            <person name="Chaudhuri R.R."/>
            <person name="La Ragione R."/>
            <person name="Hildebrand F."/>
            <person name="Pallen M.J."/>
        </authorList>
    </citation>
    <scope>NUCLEOTIDE SEQUENCE</scope>
    <source>
        <strain evidence="9">ChiSjej2B20-13462</strain>
    </source>
</reference>
<dbReference type="PRINTS" id="PR00132">
    <property type="entry name" value="GLHYDRLASE2"/>
</dbReference>
<dbReference type="SUPFAM" id="SSF51445">
    <property type="entry name" value="(Trans)glycosidases"/>
    <property type="match status" value="1"/>
</dbReference>
<evidence type="ECO:0000259" key="6">
    <source>
        <dbReference type="Pfam" id="PF02837"/>
    </source>
</evidence>
<feature type="domain" description="DUF4982" evidence="7">
    <location>
        <begin position="571"/>
        <end position="628"/>
    </location>
</feature>
<dbReference type="PANTHER" id="PTHR42732:SF1">
    <property type="entry name" value="BETA-MANNOSIDASE"/>
    <property type="match status" value="1"/>
</dbReference>
<dbReference type="Gene3D" id="3.20.20.80">
    <property type="entry name" value="Glycosidases"/>
    <property type="match status" value="1"/>
</dbReference>
<dbReference type="InterPro" id="IPR006104">
    <property type="entry name" value="Glyco_hydro_2_N"/>
</dbReference>
<proteinExistence type="inferred from homology"/>
<evidence type="ECO:0000313" key="9">
    <source>
        <dbReference type="EMBL" id="HIQ69553.1"/>
    </source>
</evidence>
<dbReference type="InterPro" id="IPR017853">
    <property type="entry name" value="GH"/>
</dbReference>
<evidence type="ECO:0000256" key="1">
    <source>
        <dbReference type="ARBA" id="ARBA00007401"/>
    </source>
</evidence>
<feature type="domain" description="Glycoside hydrolase family 2" evidence="8">
    <location>
        <begin position="641"/>
        <end position="742"/>
    </location>
</feature>
<sequence>MREKLSMDFAWRFHLDDIDRPVPNNMMYYYLHTKAERARGPAAPSFYDGDWAVVDLPHDYAIAGGVDYTASDTEGFIRRKNGWYRRLFSLTPADKGKRIVLQFDGVATYATVWVNGHLLYRNFCGYTSFQVDITEFVEYGDMLNHVSVYVDTRDFEGWWYEGAGIYRHVWLIKTAPVCVETWGTHVDARCIGGRTWQVRAEAEIRSIAYQDHRITVRQEILDSRGERVAWGETELTAQPRTISPAAIILEVEDPALWSCDAPNLYTMRTVVLENGTELDTYDTVFGFRTLAYTMEGLLLNGAPVKFKGVCAHEDHANLGVAVPDDVRKRRMQMLKFIGCNAYRCSHNPPTPEVLDLCDQLGLLVMDENRWFDSSEEGLRQLTHMMRRDRNHPCVVMWSMANEEPLQGTERGQNMMRSMMFTARRFDDTRPIMMAMSGDCQNAGGVAGVSDVIGINYLIEQYDEIHRKFPDTPLVASEIGGKMLPYGIMGDGSGEDWEAVNTRPYFMGMFKWVAFGYRGESRGWPRIYSRSGIIEPTAIPKENTWFYKQMWDETESFAKLWPPHWNWTGKEGEMVTVKAYTNGDTLVLYQDGCLVEKKTVNPYRRTTFQVPYHPGTLRVEAYRDGKLWATDVLATTGSPITLEVESSASTLRADRVNTCIVDLYAVDAAGRRVLWAENRIHLTLEGPATLLAVSNNDPYDAMGATDPDRKLFGGHCQVIFRTTAEPGEIRLTASGQGLTPAVLTLNSEACLRAPHVAQELETDAMWYFAKMDGPH</sequence>
<feature type="domain" description="Glycoside hydrolase family 2 catalytic" evidence="5">
    <location>
        <begin position="295"/>
        <end position="368"/>
    </location>
</feature>
<evidence type="ECO:0000259" key="8">
    <source>
        <dbReference type="Pfam" id="PF18565"/>
    </source>
</evidence>
<dbReference type="Proteomes" id="UP000886874">
    <property type="component" value="Unassembled WGS sequence"/>
</dbReference>
<dbReference type="InterPro" id="IPR013783">
    <property type="entry name" value="Ig-like_fold"/>
</dbReference>
<dbReference type="PANTHER" id="PTHR42732">
    <property type="entry name" value="BETA-GALACTOSIDASE"/>
    <property type="match status" value="1"/>
</dbReference>
<dbReference type="GO" id="GO:0004553">
    <property type="term" value="F:hydrolase activity, hydrolyzing O-glycosyl compounds"/>
    <property type="evidence" value="ECO:0007669"/>
    <property type="project" value="InterPro"/>
</dbReference>
<dbReference type="Gene3D" id="2.60.40.10">
    <property type="entry name" value="Immunoglobulins"/>
    <property type="match status" value="3"/>
</dbReference>
<dbReference type="InterPro" id="IPR023232">
    <property type="entry name" value="Glyco_hydro_2_AS"/>
</dbReference>
<dbReference type="Pfam" id="PF00703">
    <property type="entry name" value="Glyco_hydro_2"/>
    <property type="match status" value="1"/>
</dbReference>
<dbReference type="InterPro" id="IPR036156">
    <property type="entry name" value="Beta-gal/glucu_dom_sf"/>
</dbReference>